<dbReference type="EMBL" id="JARRAG010000001">
    <property type="protein sequence ID" value="MDG3003126.1"/>
    <property type="molecule type" value="Genomic_DNA"/>
</dbReference>
<evidence type="ECO:0000256" key="4">
    <source>
        <dbReference type="ARBA" id="ARBA00022679"/>
    </source>
</evidence>
<accession>A0ABT6F6B8</accession>
<dbReference type="Proteomes" id="UP001216907">
    <property type="component" value="Unassembled WGS sequence"/>
</dbReference>
<comment type="subcellular location">
    <subcellularLocation>
        <location evidence="1">Cell inner membrane</location>
    </subcellularLocation>
</comment>
<keyword evidence="4" id="KW-0808">Transferase</keyword>
<dbReference type="GO" id="GO:0016746">
    <property type="term" value="F:acyltransferase activity"/>
    <property type="evidence" value="ECO:0007669"/>
    <property type="project" value="UniProtKB-KW"/>
</dbReference>
<dbReference type="Pfam" id="PF03279">
    <property type="entry name" value="Lip_A_acyltrans"/>
    <property type="match status" value="1"/>
</dbReference>
<keyword evidence="6 8" id="KW-0012">Acyltransferase</keyword>
<feature type="region of interest" description="Disordered" evidence="7">
    <location>
        <begin position="302"/>
        <end position="321"/>
    </location>
</feature>
<keyword evidence="5" id="KW-0472">Membrane</keyword>
<name>A0ABT6F6B8_9BACT</name>
<proteinExistence type="predicted"/>
<dbReference type="PANTHER" id="PTHR30606:SF10">
    <property type="entry name" value="PHOSPHATIDYLINOSITOL MANNOSIDE ACYLTRANSFERASE"/>
    <property type="match status" value="1"/>
</dbReference>
<comment type="caution">
    <text evidence="8">The sequence shown here is derived from an EMBL/GenBank/DDBJ whole genome shotgun (WGS) entry which is preliminary data.</text>
</comment>
<gene>
    <name evidence="8" type="ORF">PZE19_05050</name>
</gene>
<evidence type="ECO:0000256" key="6">
    <source>
        <dbReference type="ARBA" id="ARBA00023315"/>
    </source>
</evidence>
<keyword evidence="9" id="KW-1185">Reference proteome</keyword>
<dbReference type="RefSeq" id="WP_277859482.1">
    <property type="nucleotide sequence ID" value="NZ_JARRAG010000001.1"/>
</dbReference>
<organism evidence="8 9">
    <name type="scientific">Paludisphaera mucosa</name>
    <dbReference type="NCBI Taxonomy" id="3030827"/>
    <lineage>
        <taxon>Bacteria</taxon>
        <taxon>Pseudomonadati</taxon>
        <taxon>Planctomycetota</taxon>
        <taxon>Planctomycetia</taxon>
        <taxon>Isosphaerales</taxon>
        <taxon>Isosphaeraceae</taxon>
        <taxon>Paludisphaera</taxon>
    </lineage>
</organism>
<keyword evidence="3" id="KW-0997">Cell inner membrane</keyword>
<evidence type="ECO:0000256" key="5">
    <source>
        <dbReference type="ARBA" id="ARBA00023136"/>
    </source>
</evidence>
<dbReference type="PIRSF" id="PIRSF026649">
    <property type="entry name" value="MsbB"/>
    <property type="match status" value="1"/>
</dbReference>
<reference evidence="8 9" key="1">
    <citation type="submission" date="2023-03" db="EMBL/GenBank/DDBJ databases">
        <title>Paludisphaera mucosa sp. nov. a novel planctomycete from northern fen.</title>
        <authorList>
            <person name="Ivanova A."/>
        </authorList>
    </citation>
    <scope>NUCLEOTIDE SEQUENCE [LARGE SCALE GENOMIC DNA]</scope>
    <source>
        <strain evidence="8 9">Pla2</strain>
    </source>
</reference>
<protein>
    <submittedName>
        <fullName evidence="8">Lipid A biosynthesis acyltransferase</fullName>
    </submittedName>
</protein>
<evidence type="ECO:0000313" key="9">
    <source>
        <dbReference type="Proteomes" id="UP001216907"/>
    </source>
</evidence>
<dbReference type="CDD" id="cd07984">
    <property type="entry name" value="LPLAT_LABLAT-like"/>
    <property type="match status" value="1"/>
</dbReference>
<evidence type="ECO:0000256" key="3">
    <source>
        <dbReference type="ARBA" id="ARBA00022519"/>
    </source>
</evidence>
<dbReference type="PANTHER" id="PTHR30606">
    <property type="entry name" value="LIPID A BIOSYNTHESIS LAUROYL ACYLTRANSFERASE"/>
    <property type="match status" value="1"/>
</dbReference>
<evidence type="ECO:0000256" key="7">
    <source>
        <dbReference type="SAM" id="MobiDB-lite"/>
    </source>
</evidence>
<evidence type="ECO:0000256" key="1">
    <source>
        <dbReference type="ARBA" id="ARBA00004533"/>
    </source>
</evidence>
<sequence length="321" mass="36837">MARKKIKRPWLDYLVYVVVRILVFTVQSMSIAQSYALARGLAWLMYSVDRRHREVGLENLRQAYGDGMTEAERDAVVRGVYRHFCMMLMEIFHTPKRIRLDNYRQFIKLAGHGPILDRMLDGEPMILLTGHYGNWEIAGYLFGLFGFPTWSVARTLDNPYLERYLRSFRESTGQQMIPKAGGYDQIVEVLETNRTLSMLADQDAGPRGLFVDFFGRPASTHKAIALLAIEHNAPVVVGVARRVGPGFRYEMRCSQIIEPGEFTGGADDARLLTQRYTSALEELIRQDPTQYLWLHRRWKHQPAPRKKASRPETARTEVAAG</sequence>
<dbReference type="InterPro" id="IPR004960">
    <property type="entry name" value="LipA_acyltrans"/>
</dbReference>
<evidence type="ECO:0000313" key="8">
    <source>
        <dbReference type="EMBL" id="MDG3003126.1"/>
    </source>
</evidence>
<keyword evidence="2" id="KW-1003">Cell membrane</keyword>
<evidence type="ECO:0000256" key="2">
    <source>
        <dbReference type="ARBA" id="ARBA00022475"/>
    </source>
</evidence>